<proteinExistence type="predicted"/>
<feature type="compositionally biased region" description="Basic and acidic residues" evidence="1">
    <location>
        <begin position="193"/>
        <end position="203"/>
    </location>
</feature>
<feature type="compositionally biased region" description="Basic and acidic residues" evidence="1">
    <location>
        <begin position="85"/>
        <end position="99"/>
    </location>
</feature>
<organism evidence="2">
    <name type="scientific">Brassica cretica</name>
    <name type="common">Mustard</name>
    <dbReference type="NCBI Taxonomy" id="69181"/>
    <lineage>
        <taxon>Eukaryota</taxon>
        <taxon>Viridiplantae</taxon>
        <taxon>Streptophyta</taxon>
        <taxon>Embryophyta</taxon>
        <taxon>Tracheophyta</taxon>
        <taxon>Spermatophyta</taxon>
        <taxon>Magnoliopsida</taxon>
        <taxon>eudicotyledons</taxon>
        <taxon>Gunneridae</taxon>
        <taxon>Pentapetalae</taxon>
        <taxon>rosids</taxon>
        <taxon>malvids</taxon>
        <taxon>Brassicales</taxon>
        <taxon>Brassicaceae</taxon>
        <taxon>Brassiceae</taxon>
        <taxon>Brassica</taxon>
    </lineage>
</organism>
<reference evidence="2" key="1">
    <citation type="submission" date="2019-12" db="EMBL/GenBank/DDBJ databases">
        <title>Genome sequencing and annotation of Brassica cretica.</title>
        <authorList>
            <person name="Studholme D.J."/>
            <person name="Sarris P.F."/>
        </authorList>
    </citation>
    <scope>NUCLEOTIDE SEQUENCE</scope>
    <source>
        <strain evidence="2">PFS-102/07</strain>
        <tissue evidence="2">Leaf</tissue>
    </source>
</reference>
<evidence type="ECO:0000256" key="1">
    <source>
        <dbReference type="SAM" id="MobiDB-lite"/>
    </source>
</evidence>
<dbReference type="AlphaFoldDB" id="A0A8S9L756"/>
<feature type="region of interest" description="Disordered" evidence="1">
    <location>
        <begin position="184"/>
        <end position="216"/>
    </location>
</feature>
<evidence type="ECO:0000313" key="2">
    <source>
        <dbReference type="EMBL" id="KAF2602022.1"/>
    </source>
</evidence>
<feature type="region of interest" description="Disordered" evidence="1">
    <location>
        <begin position="40"/>
        <end position="68"/>
    </location>
</feature>
<name>A0A8S9L756_BRACR</name>
<feature type="region of interest" description="Disordered" evidence="1">
    <location>
        <begin position="85"/>
        <end position="104"/>
    </location>
</feature>
<sequence length="216" mass="24981">MRSRSTGVIGLPSKTTSWFSKEDIKKLSQVIMDVEKQFRETHTTHRSDQSNRGFPLDRGDRTAPSDHAFRTDRVVYRLDPRTSKMELRPVPRPTPKEDLSPTVQVHPNQLCPKRKLKDPCLREMSERKDHHRVEHGGKVISTVVRTRDDYGSTISFSLTRWTGKDASGSVSSFVRTWFRTYAGPDGKQHGRYRQHDRMGRYDQHGPMGKPQLYCSE</sequence>
<dbReference type="EMBL" id="QGKY02000094">
    <property type="protein sequence ID" value="KAF2602022.1"/>
    <property type="molecule type" value="Genomic_DNA"/>
</dbReference>
<accession>A0A8S9L756</accession>
<comment type="caution">
    <text evidence="2">The sequence shown here is derived from an EMBL/GenBank/DDBJ whole genome shotgun (WGS) entry which is preliminary data.</text>
</comment>
<protein>
    <submittedName>
        <fullName evidence="2">Uncharacterized protein</fullName>
    </submittedName>
</protein>
<gene>
    <name evidence="2" type="ORF">F2Q70_00025831</name>
</gene>